<dbReference type="InterPro" id="IPR050121">
    <property type="entry name" value="Cytochrome_P450_monoxygenase"/>
</dbReference>
<keyword evidence="3 6" id="KW-0349">Heme</keyword>
<name>A0A0A1T8Y1_9HYPO</name>
<dbReference type="PANTHER" id="PTHR24305:SF166">
    <property type="entry name" value="CYTOCHROME P450 12A4, MITOCHONDRIAL-RELATED"/>
    <property type="match status" value="1"/>
</dbReference>
<dbReference type="PANTHER" id="PTHR24305">
    <property type="entry name" value="CYTOCHROME P450"/>
    <property type="match status" value="1"/>
</dbReference>
<evidence type="ECO:0000256" key="6">
    <source>
        <dbReference type="RuleBase" id="RU000461"/>
    </source>
</evidence>
<dbReference type="InterPro" id="IPR017972">
    <property type="entry name" value="Cyt_P450_CS"/>
</dbReference>
<protein>
    <recommendedName>
        <fullName evidence="9">Cytochrome P450</fullName>
    </recommendedName>
</protein>
<evidence type="ECO:0008006" key="9">
    <source>
        <dbReference type="Google" id="ProtNLM"/>
    </source>
</evidence>
<dbReference type="GO" id="GO:0016705">
    <property type="term" value="F:oxidoreductase activity, acting on paired donors, with incorporation or reduction of molecular oxygen"/>
    <property type="evidence" value="ECO:0007669"/>
    <property type="project" value="InterPro"/>
</dbReference>
<dbReference type="GO" id="GO:0004497">
    <property type="term" value="F:monooxygenase activity"/>
    <property type="evidence" value="ECO:0007669"/>
    <property type="project" value="UniProtKB-KW"/>
</dbReference>
<keyword evidence="6" id="KW-0503">Monooxygenase</keyword>
<keyword evidence="6" id="KW-0560">Oxidoreductase</keyword>
<evidence type="ECO:0000313" key="7">
    <source>
        <dbReference type="EMBL" id="CEJ81829.1"/>
    </source>
</evidence>
<evidence type="ECO:0000256" key="5">
    <source>
        <dbReference type="ARBA" id="ARBA00023004"/>
    </source>
</evidence>
<dbReference type="AlphaFoldDB" id="A0A0A1T8Y1"/>
<comment type="cofactor">
    <cofactor evidence="1">
        <name>heme</name>
        <dbReference type="ChEBI" id="CHEBI:30413"/>
    </cofactor>
</comment>
<accession>A0A0A1T8Y1</accession>
<proteinExistence type="inferred from homology"/>
<evidence type="ECO:0000256" key="4">
    <source>
        <dbReference type="ARBA" id="ARBA00022723"/>
    </source>
</evidence>
<dbReference type="InterPro" id="IPR001128">
    <property type="entry name" value="Cyt_P450"/>
</dbReference>
<dbReference type="HOGENOM" id="CLU_083058_1_0_1"/>
<gene>
    <name evidence="7" type="ORF">VHEMI01939</name>
</gene>
<dbReference type="GO" id="GO:0005506">
    <property type="term" value="F:iron ion binding"/>
    <property type="evidence" value="ECO:0007669"/>
    <property type="project" value="InterPro"/>
</dbReference>
<dbReference type="Proteomes" id="UP000039046">
    <property type="component" value="Unassembled WGS sequence"/>
</dbReference>
<sequence length="174" mass="20098">MHESLRRWPVVPFNDRSTVQETTILGHVIPKDTTVVFLQAGPSFIDKGYQINESKRTETWRKDKGAGINVGKTDDLDEFKPERWLKEMDGSKELVFDAQAWPMATFGMGPRGCFGRRLAMIEFRFLLTLLVWNFEYLPLPEELASWEGTLSVTYSPTKCYIRARKVIPSVFNFN</sequence>
<keyword evidence="4 6" id="KW-0479">Metal-binding</keyword>
<dbReference type="PROSITE" id="PS00086">
    <property type="entry name" value="CYTOCHROME_P450"/>
    <property type="match status" value="1"/>
</dbReference>
<evidence type="ECO:0000256" key="2">
    <source>
        <dbReference type="ARBA" id="ARBA00010617"/>
    </source>
</evidence>
<comment type="similarity">
    <text evidence="2 6">Belongs to the cytochrome P450 family.</text>
</comment>
<dbReference type="GO" id="GO:0020037">
    <property type="term" value="F:heme binding"/>
    <property type="evidence" value="ECO:0007669"/>
    <property type="project" value="InterPro"/>
</dbReference>
<keyword evidence="8" id="KW-1185">Reference proteome</keyword>
<organism evidence="7 8">
    <name type="scientific">[Torrubiella] hemipterigena</name>
    <dbReference type="NCBI Taxonomy" id="1531966"/>
    <lineage>
        <taxon>Eukaryota</taxon>
        <taxon>Fungi</taxon>
        <taxon>Dikarya</taxon>
        <taxon>Ascomycota</taxon>
        <taxon>Pezizomycotina</taxon>
        <taxon>Sordariomycetes</taxon>
        <taxon>Hypocreomycetidae</taxon>
        <taxon>Hypocreales</taxon>
        <taxon>Clavicipitaceae</taxon>
        <taxon>Clavicipitaceae incertae sedis</taxon>
        <taxon>'Torrubiella' clade</taxon>
    </lineage>
</organism>
<reference evidence="7 8" key="1">
    <citation type="journal article" date="2015" name="Genome Announc.">
        <title>Draft Genome Sequence and Gene Annotation of the Entomopathogenic Fungus Verticillium hemipterigenum.</title>
        <authorList>
            <person name="Horn F."/>
            <person name="Habel A."/>
            <person name="Scharf D.H."/>
            <person name="Dworschak J."/>
            <person name="Brakhage A.A."/>
            <person name="Guthke R."/>
            <person name="Hertweck C."/>
            <person name="Linde J."/>
        </authorList>
    </citation>
    <scope>NUCLEOTIDE SEQUENCE [LARGE SCALE GENOMIC DNA]</scope>
</reference>
<dbReference type="SUPFAM" id="SSF48264">
    <property type="entry name" value="Cytochrome P450"/>
    <property type="match status" value="1"/>
</dbReference>
<dbReference type="EMBL" id="CDHN01000001">
    <property type="protein sequence ID" value="CEJ81829.1"/>
    <property type="molecule type" value="Genomic_DNA"/>
</dbReference>
<dbReference type="Pfam" id="PF00067">
    <property type="entry name" value="p450"/>
    <property type="match status" value="2"/>
</dbReference>
<evidence type="ECO:0000256" key="1">
    <source>
        <dbReference type="ARBA" id="ARBA00001971"/>
    </source>
</evidence>
<evidence type="ECO:0000256" key="3">
    <source>
        <dbReference type="ARBA" id="ARBA00022617"/>
    </source>
</evidence>
<dbReference type="InterPro" id="IPR036396">
    <property type="entry name" value="Cyt_P450_sf"/>
</dbReference>
<keyword evidence="5 6" id="KW-0408">Iron</keyword>
<dbReference type="STRING" id="1531966.A0A0A1T8Y1"/>
<dbReference type="OrthoDB" id="1470350at2759"/>
<evidence type="ECO:0000313" key="8">
    <source>
        <dbReference type="Proteomes" id="UP000039046"/>
    </source>
</evidence>
<dbReference type="Gene3D" id="1.10.630.10">
    <property type="entry name" value="Cytochrome P450"/>
    <property type="match status" value="1"/>
</dbReference>